<protein>
    <submittedName>
        <fullName evidence="1">Uncharacterized protein</fullName>
    </submittedName>
</protein>
<dbReference type="OrthoDB" id="626167at2759"/>
<gene>
    <name evidence="1" type="ORF">B0J11DRAFT_194482</name>
</gene>
<dbReference type="EMBL" id="JAGMWT010000024">
    <property type="protein sequence ID" value="KAH7111298.1"/>
    <property type="molecule type" value="Genomic_DNA"/>
</dbReference>
<dbReference type="AlphaFoldDB" id="A0A9P9D226"/>
<dbReference type="Gene3D" id="1.25.40.10">
    <property type="entry name" value="Tetratricopeptide repeat domain"/>
    <property type="match status" value="1"/>
</dbReference>
<reference evidence="1" key="1">
    <citation type="journal article" date="2021" name="Nat. Commun.">
        <title>Genetic determinants of endophytism in the Arabidopsis root mycobiome.</title>
        <authorList>
            <person name="Mesny F."/>
            <person name="Miyauchi S."/>
            <person name="Thiergart T."/>
            <person name="Pickel B."/>
            <person name="Atanasova L."/>
            <person name="Karlsson M."/>
            <person name="Huettel B."/>
            <person name="Barry K.W."/>
            <person name="Haridas S."/>
            <person name="Chen C."/>
            <person name="Bauer D."/>
            <person name="Andreopoulos W."/>
            <person name="Pangilinan J."/>
            <person name="LaButti K."/>
            <person name="Riley R."/>
            <person name="Lipzen A."/>
            <person name="Clum A."/>
            <person name="Drula E."/>
            <person name="Henrissat B."/>
            <person name="Kohler A."/>
            <person name="Grigoriev I.V."/>
            <person name="Martin F.M."/>
            <person name="Hacquard S."/>
        </authorList>
    </citation>
    <scope>NUCLEOTIDE SEQUENCE</scope>
    <source>
        <strain evidence="1">MPI-CAGE-CH-0243</strain>
    </source>
</reference>
<name>A0A9P9D226_9PLEO</name>
<sequence>MRINQVTPLCLTLFHLPCPVNRFDPLKPLHAQPHRQPQRRPEMLAHYPDGYQPSCGMGDTSVSKRIGEGSMYKEGRATEASTPPWVFHGLGYLLSEGDRGEIEEMYPRAMRGYEKAWGLEHISTLDTVNNLGNLGRMDEAEKMLLRGAARIQEGRPRAHLHVYRLFISGRARPPRCIQLLVTL</sequence>
<dbReference type="Proteomes" id="UP000700596">
    <property type="component" value="Unassembled WGS sequence"/>
</dbReference>
<comment type="caution">
    <text evidence="1">The sequence shown here is derived from an EMBL/GenBank/DDBJ whole genome shotgun (WGS) entry which is preliminary data.</text>
</comment>
<accession>A0A9P9D226</accession>
<proteinExistence type="predicted"/>
<keyword evidence="2" id="KW-1185">Reference proteome</keyword>
<dbReference type="InterPro" id="IPR011990">
    <property type="entry name" value="TPR-like_helical_dom_sf"/>
</dbReference>
<organism evidence="1 2">
    <name type="scientific">Dendryphion nanum</name>
    <dbReference type="NCBI Taxonomy" id="256645"/>
    <lineage>
        <taxon>Eukaryota</taxon>
        <taxon>Fungi</taxon>
        <taxon>Dikarya</taxon>
        <taxon>Ascomycota</taxon>
        <taxon>Pezizomycotina</taxon>
        <taxon>Dothideomycetes</taxon>
        <taxon>Pleosporomycetidae</taxon>
        <taxon>Pleosporales</taxon>
        <taxon>Torulaceae</taxon>
        <taxon>Dendryphion</taxon>
    </lineage>
</organism>
<evidence type="ECO:0000313" key="2">
    <source>
        <dbReference type="Proteomes" id="UP000700596"/>
    </source>
</evidence>
<evidence type="ECO:0000313" key="1">
    <source>
        <dbReference type="EMBL" id="KAH7111298.1"/>
    </source>
</evidence>